<organism evidence="1 2">
    <name type="scientific">Lindgomyces ingoldianus</name>
    <dbReference type="NCBI Taxonomy" id="673940"/>
    <lineage>
        <taxon>Eukaryota</taxon>
        <taxon>Fungi</taxon>
        <taxon>Dikarya</taxon>
        <taxon>Ascomycota</taxon>
        <taxon>Pezizomycotina</taxon>
        <taxon>Dothideomycetes</taxon>
        <taxon>Pleosporomycetidae</taxon>
        <taxon>Pleosporales</taxon>
        <taxon>Lindgomycetaceae</taxon>
        <taxon>Lindgomyces</taxon>
    </lineage>
</organism>
<gene>
    <name evidence="1" type="ORF">BDR25DRAFT_350164</name>
</gene>
<reference evidence="1" key="1">
    <citation type="journal article" date="2020" name="Stud. Mycol.">
        <title>101 Dothideomycetes genomes: a test case for predicting lifestyles and emergence of pathogens.</title>
        <authorList>
            <person name="Haridas S."/>
            <person name="Albert R."/>
            <person name="Binder M."/>
            <person name="Bloem J."/>
            <person name="Labutti K."/>
            <person name="Salamov A."/>
            <person name="Andreopoulos B."/>
            <person name="Baker S."/>
            <person name="Barry K."/>
            <person name="Bills G."/>
            <person name="Bluhm B."/>
            <person name="Cannon C."/>
            <person name="Castanera R."/>
            <person name="Culley D."/>
            <person name="Daum C."/>
            <person name="Ezra D."/>
            <person name="Gonzalez J."/>
            <person name="Henrissat B."/>
            <person name="Kuo A."/>
            <person name="Liang C."/>
            <person name="Lipzen A."/>
            <person name="Lutzoni F."/>
            <person name="Magnuson J."/>
            <person name="Mondo S."/>
            <person name="Nolan M."/>
            <person name="Ohm R."/>
            <person name="Pangilinan J."/>
            <person name="Park H.-J."/>
            <person name="Ramirez L."/>
            <person name="Alfaro M."/>
            <person name="Sun H."/>
            <person name="Tritt A."/>
            <person name="Yoshinaga Y."/>
            <person name="Zwiers L.-H."/>
            <person name="Turgeon B."/>
            <person name="Goodwin S."/>
            <person name="Spatafora J."/>
            <person name="Crous P."/>
            <person name="Grigoriev I."/>
        </authorList>
    </citation>
    <scope>NUCLEOTIDE SEQUENCE</scope>
    <source>
        <strain evidence="1">ATCC 200398</strain>
    </source>
</reference>
<sequence length="66" mass="6814">MHSSVAIGSRAASAPSGCYVSPTIDRNTSAGKTMGPNAVGIHLEVYGSAWGLNDLEIPLTPIGFLR</sequence>
<dbReference type="Proteomes" id="UP000799755">
    <property type="component" value="Unassembled WGS sequence"/>
</dbReference>
<dbReference type="EMBL" id="MU003495">
    <property type="protein sequence ID" value="KAF2475896.1"/>
    <property type="molecule type" value="Genomic_DNA"/>
</dbReference>
<comment type="caution">
    <text evidence="1">The sequence shown here is derived from an EMBL/GenBank/DDBJ whole genome shotgun (WGS) entry which is preliminary data.</text>
</comment>
<evidence type="ECO:0000313" key="1">
    <source>
        <dbReference type="EMBL" id="KAF2475896.1"/>
    </source>
</evidence>
<proteinExistence type="predicted"/>
<name>A0ACB6RBQ3_9PLEO</name>
<keyword evidence="2" id="KW-1185">Reference proteome</keyword>
<protein>
    <submittedName>
        <fullName evidence="1">Uncharacterized protein</fullName>
    </submittedName>
</protein>
<evidence type="ECO:0000313" key="2">
    <source>
        <dbReference type="Proteomes" id="UP000799755"/>
    </source>
</evidence>
<accession>A0ACB6RBQ3</accession>